<dbReference type="Proteomes" id="UP000886501">
    <property type="component" value="Unassembled WGS sequence"/>
</dbReference>
<keyword evidence="2" id="KW-1185">Reference proteome</keyword>
<accession>A0ACB6Z979</accession>
<sequence>MALVDFYQLAVLYKLRRPDACFLPIRSCPLPMSATTPPPSPSPSVDPDQAHLSLSTSTQTEFKTPERKRSAARPVPDITPLSLGSSIRQRQEGDTDRVEGYKRDDYDDYIREDLKSRVFVDLEVFMKNVLHVPDDWKTKWGPAIEAVKADQEFKKHHEEYCQRCNRSSSQEVLFYKPLMNAANAVLDVLSRSTLGDGSSGVPQYYHINDPKKLRGGVINRVNLSPDLVVLHKECQPPKGEQLHWANALHILEVKPFDGAICDGTNMPRLVVDGIDPILNHAPPPTPIRYGGGKSTNLGTSTTGSESTSSRSRKRPAEGSHTASKRPTKKSRTKSGLSQELGDDAGVSVEEEDEGSSSRPETQRQVGPALQVCRYLLEMFSVPLLRSHATVGLVDRDRLQLYHANRSVILVSSAINFSRGDGLDKFIAIIIAFRHLSYKQNGILDTVAKSNGELVKNSEIPRDNKVVQEGNKLQLPGNEPEETFTVTLGDVISRDPATVGRSTVVLKATSDRWPKTKLVIKISWPGSGRVPETDFLKKAYAEAEKTDGQWATKHLPRVFYAKDVVFEKDSTLESVASLFKDAQFVDRNYVYERRTLRIIIQEQLLPLKSLSNARDICQVFTDIACIHRWLHDCPGILHRDLSKNNIMCRYIEEVNALGEREQQVYGVLTDYDLSSWTKDLKTDYTRTSEHRTGTPPYMAQELLKGTSTTHLYRHDVESLFYIMLLMCGRHTFGHAKEGARGETKRQVVMRKENRPYEDWFDASSYALLGKNKSSFFQDTEDIKLSPPFEGFRAWLRPLQFNFSEGFTLKSIYTRRQRQEYYENSAGEAIPFDDETLGGCINYSSLIQPVYQLTGELEGLIVRYDPVQVPLQASTSATHPDV</sequence>
<gene>
    <name evidence="1" type="ORF">BDM02DRAFT_3271236</name>
</gene>
<protein>
    <submittedName>
        <fullName evidence="1">Uncharacterized protein</fullName>
    </submittedName>
</protein>
<comment type="caution">
    <text evidence="1">The sequence shown here is derived from an EMBL/GenBank/DDBJ whole genome shotgun (WGS) entry which is preliminary data.</text>
</comment>
<name>A0ACB6Z979_THEGA</name>
<dbReference type="EMBL" id="MU118068">
    <property type="protein sequence ID" value="KAF9646072.1"/>
    <property type="molecule type" value="Genomic_DNA"/>
</dbReference>
<evidence type="ECO:0000313" key="2">
    <source>
        <dbReference type="Proteomes" id="UP000886501"/>
    </source>
</evidence>
<proteinExistence type="predicted"/>
<organism evidence="1 2">
    <name type="scientific">Thelephora ganbajun</name>
    <name type="common">Ganba fungus</name>
    <dbReference type="NCBI Taxonomy" id="370292"/>
    <lineage>
        <taxon>Eukaryota</taxon>
        <taxon>Fungi</taxon>
        <taxon>Dikarya</taxon>
        <taxon>Basidiomycota</taxon>
        <taxon>Agaricomycotina</taxon>
        <taxon>Agaricomycetes</taxon>
        <taxon>Thelephorales</taxon>
        <taxon>Thelephoraceae</taxon>
        <taxon>Thelephora</taxon>
    </lineage>
</organism>
<reference evidence="1" key="2">
    <citation type="journal article" date="2020" name="Nat. Commun.">
        <title>Large-scale genome sequencing of mycorrhizal fungi provides insights into the early evolution of symbiotic traits.</title>
        <authorList>
            <person name="Miyauchi S."/>
            <person name="Kiss E."/>
            <person name="Kuo A."/>
            <person name="Drula E."/>
            <person name="Kohler A."/>
            <person name="Sanchez-Garcia M."/>
            <person name="Morin E."/>
            <person name="Andreopoulos B."/>
            <person name="Barry K.W."/>
            <person name="Bonito G."/>
            <person name="Buee M."/>
            <person name="Carver A."/>
            <person name="Chen C."/>
            <person name="Cichocki N."/>
            <person name="Clum A."/>
            <person name="Culley D."/>
            <person name="Crous P.W."/>
            <person name="Fauchery L."/>
            <person name="Girlanda M."/>
            <person name="Hayes R.D."/>
            <person name="Keri Z."/>
            <person name="LaButti K."/>
            <person name="Lipzen A."/>
            <person name="Lombard V."/>
            <person name="Magnuson J."/>
            <person name="Maillard F."/>
            <person name="Murat C."/>
            <person name="Nolan M."/>
            <person name="Ohm R.A."/>
            <person name="Pangilinan J."/>
            <person name="Pereira M.F."/>
            <person name="Perotto S."/>
            <person name="Peter M."/>
            <person name="Pfister S."/>
            <person name="Riley R."/>
            <person name="Sitrit Y."/>
            <person name="Stielow J.B."/>
            <person name="Szollosi G."/>
            <person name="Zifcakova L."/>
            <person name="Stursova M."/>
            <person name="Spatafora J.W."/>
            <person name="Tedersoo L."/>
            <person name="Vaario L.M."/>
            <person name="Yamada A."/>
            <person name="Yan M."/>
            <person name="Wang P."/>
            <person name="Xu J."/>
            <person name="Bruns T."/>
            <person name="Baldrian P."/>
            <person name="Vilgalys R."/>
            <person name="Dunand C."/>
            <person name="Henrissat B."/>
            <person name="Grigoriev I.V."/>
            <person name="Hibbett D."/>
            <person name="Nagy L.G."/>
            <person name="Martin F.M."/>
        </authorList>
    </citation>
    <scope>NUCLEOTIDE SEQUENCE</scope>
    <source>
        <strain evidence="1">P2</strain>
    </source>
</reference>
<reference evidence="1" key="1">
    <citation type="submission" date="2019-10" db="EMBL/GenBank/DDBJ databases">
        <authorList>
            <consortium name="DOE Joint Genome Institute"/>
            <person name="Kuo A."/>
            <person name="Miyauchi S."/>
            <person name="Kiss E."/>
            <person name="Drula E."/>
            <person name="Kohler A."/>
            <person name="Sanchez-Garcia M."/>
            <person name="Andreopoulos B."/>
            <person name="Barry K.W."/>
            <person name="Bonito G."/>
            <person name="Buee M."/>
            <person name="Carver A."/>
            <person name="Chen C."/>
            <person name="Cichocki N."/>
            <person name="Clum A."/>
            <person name="Culley D."/>
            <person name="Crous P.W."/>
            <person name="Fauchery L."/>
            <person name="Girlanda M."/>
            <person name="Hayes R."/>
            <person name="Keri Z."/>
            <person name="Labutti K."/>
            <person name="Lipzen A."/>
            <person name="Lombard V."/>
            <person name="Magnuson J."/>
            <person name="Maillard F."/>
            <person name="Morin E."/>
            <person name="Murat C."/>
            <person name="Nolan M."/>
            <person name="Ohm R."/>
            <person name="Pangilinan J."/>
            <person name="Pereira M."/>
            <person name="Perotto S."/>
            <person name="Peter M."/>
            <person name="Riley R."/>
            <person name="Sitrit Y."/>
            <person name="Stielow B."/>
            <person name="Szollosi G."/>
            <person name="Zifcakova L."/>
            <person name="Stursova M."/>
            <person name="Spatafora J.W."/>
            <person name="Tedersoo L."/>
            <person name="Vaario L.-M."/>
            <person name="Yamada A."/>
            <person name="Yan M."/>
            <person name="Wang P."/>
            <person name="Xu J."/>
            <person name="Bruns T."/>
            <person name="Baldrian P."/>
            <person name="Vilgalys R."/>
            <person name="Henrissat B."/>
            <person name="Grigoriev I.V."/>
            <person name="Hibbett D."/>
            <person name="Nagy L.G."/>
            <person name="Martin F.M."/>
        </authorList>
    </citation>
    <scope>NUCLEOTIDE SEQUENCE</scope>
    <source>
        <strain evidence="1">P2</strain>
    </source>
</reference>
<evidence type="ECO:0000313" key="1">
    <source>
        <dbReference type="EMBL" id="KAF9646072.1"/>
    </source>
</evidence>